<feature type="region of interest" description="Disordered" evidence="2">
    <location>
        <begin position="459"/>
        <end position="500"/>
    </location>
</feature>
<dbReference type="InterPro" id="IPR001584">
    <property type="entry name" value="Integrase_cat-core"/>
</dbReference>
<dbReference type="Pfam" id="PF00665">
    <property type="entry name" value="rve"/>
    <property type="match status" value="1"/>
</dbReference>
<protein>
    <submittedName>
        <fullName evidence="4">Transposase</fullName>
    </submittedName>
</protein>
<keyword evidence="5" id="KW-1185">Reference proteome</keyword>
<evidence type="ECO:0000313" key="4">
    <source>
        <dbReference type="EMBL" id="MDR7359917.1"/>
    </source>
</evidence>
<dbReference type="InterPro" id="IPR054353">
    <property type="entry name" value="IstA-like_C"/>
</dbReference>
<proteinExistence type="inferred from homology"/>
<dbReference type="PANTHER" id="PTHR35004">
    <property type="entry name" value="TRANSPOSASE RV3428C-RELATED"/>
    <property type="match status" value="1"/>
</dbReference>
<organism evidence="4 5">
    <name type="scientific">Paeniglutamicibacter sulfureus</name>
    <dbReference type="NCBI Taxonomy" id="43666"/>
    <lineage>
        <taxon>Bacteria</taxon>
        <taxon>Bacillati</taxon>
        <taxon>Actinomycetota</taxon>
        <taxon>Actinomycetes</taxon>
        <taxon>Micrococcales</taxon>
        <taxon>Micrococcaceae</taxon>
        <taxon>Paeniglutamicibacter</taxon>
    </lineage>
</organism>
<dbReference type="Proteomes" id="UP001183817">
    <property type="component" value="Unassembled WGS sequence"/>
</dbReference>
<name>A0ABU2BMN0_9MICC</name>
<dbReference type="PANTHER" id="PTHR35004:SF8">
    <property type="entry name" value="TRANSPOSASE RV3428C-RELATED"/>
    <property type="match status" value="1"/>
</dbReference>
<sequence>MSAVKKAIESAGITAERFATMSAADIAALFPDGRSSVSAEYVQPDFGRVVAAIKSNRHFTIQQAWTRYMDAPAGTGKKYRYSQFAELFGRFAEANDVVATLRHEPGKSMFVDWVGDTLEVRDAVTGQVHKAYLFVASLPYSGLVFCEAFANMKQDAWNQAHVDALAFINGVTQIIVPDNAATAVHRRQRGDAERVVTARYRELAEHYGTAIVPAAPYRPRHKAHVESMVNTVEKRVIGYLAEETWTTFDELNEAIAERLVDINERIHRPDGTTRQERFDAEEAPFLMPLPELAYESVQWKELKVGRNYHVGADYQQYSVPHQLAGRTLRVRLTGSTVTIFDGQQVVCEHARKHGRKGQYSTVPEHAPKEHRNIDGLWSRQWFLDVARGFGPATVQVITQVLDRFPIEAQGYLPCQNILAGLGKKNKARLEAACQQSLNLGGHPTYSMLKRIMAAIASDAQAGGPPVPAASNEKNTTPDPGQPGVMVRGADHYKIGGQRNV</sequence>
<dbReference type="PROSITE" id="PS50994">
    <property type="entry name" value="INTEGRASE"/>
    <property type="match status" value="1"/>
</dbReference>
<dbReference type="RefSeq" id="WP_310292547.1">
    <property type="nucleotide sequence ID" value="NZ_BAAAWO010000001.1"/>
</dbReference>
<comment type="similarity">
    <text evidence="1">Belongs to the transposase IS21/IS408/IS1162 family.</text>
</comment>
<dbReference type="Pfam" id="PF22483">
    <property type="entry name" value="Mu-transpos_C_2"/>
    <property type="match status" value="1"/>
</dbReference>
<gene>
    <name evidence="4" type="ORF">J2S64_003608</name>
</gene>
<dbReference type="InterPro" id="IPR036397">
    <property type="entry name" value="RNaseH_sf"/>
</dbReference>
<evidence type="ECO:0000313" key="5">
    <source>
        <dbReference type="Proteomes" id="UP001183817"/>
    </source>
</evidence>
<reference evidence="4 5" key="1">
    <citation type="submission" date="2023-07" db="EMBL/GenBank/DDBJ databases">
        <title>Sequencing the genomes of 1000 actinobacteria strains.</title>
        <authorList>
            <person name="Klenk H.-P."/>
        </authorList>
    </citation>
    <scope>NUCLEOTIDE SEQUENCE [LARGE SCALE GENOMIC DNA]</scope>
    <source>
        <strain evidence="4 5">DSM 20167</strain>
    </source>
</reference>
<dbReference type="NCBIfam" id="NF033546">
    <property type="entry name" value="transpos_IS21"/>
    <property type="match status" value="1"/>
</dbReference>
<feature type="domain" description="Integrase catalytic" evidence="3">
    <location>
        <begin position="101"/>
        <end position="282"/>
    </location>
</feature>
<dbReference type="EMBL" id="JAVDYI010000001">
    <property type="protein sequence ID" value="MDR7359917.1"/>
    <property type="molecule type" value="Genomic_DNA"/>
</dbReference>
<dbReference type="InterPro" id="IPR012337">
    <property type="entry name" value="RNaseH-like_sf"/>
</dbReference>
<dbReference type="Gene3D" id="3.30.420.10">
    <property type="entry name" value="Ribonuclease H-like superfamily/Ribonuclease H"/>
    <property type="match status" value="1"/>
</dbReference>
<accession>A0ABU2BMN0</accession>
<evidence type="ECO:0000256" key="1">
    <source>
        <dbReference type="ARBA" id="ARBA00009277"/>
    </source>
</evidence>
<evidence type="ECO:0000256" key="2">
    <source>
        <dbReference type="SAM" id="MobiDB-lite"/>
    </source>
</evidence>
<dbReference type="SUPFAM" id="SSF53098">
    <property type="entry name" value="Ribonuclease H-like"/>
    <property type="match status" value="1"/>
</dbReference>
<comment type="caution">
    <text evidence="4">The sequence shown here is derived from an EMBL/GenBank/DDBJ whole genome shotgun (WGS) entry which is preliminary data.</text>
</comment>
<evidence type="ECO:0000259" key="3">
    <source>
        <dbReference type="PROSITE" id="PS50994"/>
    </source>
</evidence>